<evidence type="ECO:0008006" key="13">
    <source>
        <dbReference type="Google" id="ProtNLM"/>
    </source>
</evidence>
<organism evidence="11 12">
    <name type="scientific">Cryoendolithus antarcticus</name>
    <dbReference type="NCBI Taxonomy" id="1507870"/>
    <lineage>
        <taxon>Eukaryota</taxon>
        <taxon>Fungi</taxon>
        <taxon>Dikarya</taxon>
        <taxon>Ascomycota</taxon>
        <taxon>Pezizomycotina</taxon>
        <taxon>Dothideomycetes</taxon>
        <taxon>Dothideomycetidae</taxon>
        <taxon>Cladosporiales</taxon>
        <taxon>Cladosporiaceae</taxon>
        <taxon>Cryoendolithus</taxon>
    </lineage>
</organism>
<feature type="compositionally biased region" description="Basic and acidic residues" evidence="8">
    <location>
        <begin position="456"/>
        <end position="468"/>
    </location>
</feature>
<keyword evidence="2" id="KW-0158">Chromosome</keyword>
<dbReference type="AlphaFoldDB" id="A0A1V8T0V6"/>
<keyword evidence="5" id="KW-0949">S-adenosyl-L-methionine</keyword>
<protein>
    <recommendedName>
        <fullName evidence="13">SET domain-containing protein</fullName>
    </recommendedName>
</protein>
<evidence type="ECO:0000256" key="6">
    <source>
        <dbReference type="ARBA" id="ARBA00022723"/>
    </source>
</evidence>
<evidence type="ECO:0000259" key="9">
    <source>
        <dbReference type="PROSITE" id="PS50280"/>
    </source>
</evidence>
<evidence type="ECO:0000256" key="2">
    <source>
        <dbReference type="ARBA" id="ARBA00022454"/>
    </source>
</evidence>
<keyword evidence="7" id="KW-0862">Zinc</keyword>
<accession>A0A1V8T0V6</accession>
<keyword evidence="4" id="KW-0808">Transferase</keyword>
<reference evidence="12" key="1">
    <citation type="submission" date="2017-03" db="EMBL/GenBank/DDBJ databases">
        <title>Genomes of endolithic fungi from Antarctica.</title>
        <authorList>
            <person name="Coleine C."/>
            <person name="Masonjones S."/>
            <person name="Stajich J.E."/>
        </authorList>
    </citation>
    <scope>NUCLEOTIDE SEQUENCE [LARGE SCALE GENOMIC DNA]</scope>
    <source>
        <strain evidence="12">CCFEE 5527</strain>
    </source>
</reference>
<dbReference type="InterPro" id="IPR046341">
    <property type="entry name" value="SET_dom_sf"/>
</dbReference>
<dbReference type="Proteomes" id="UP000192596">
    <property type="component" value="Unassembled WGS sequence"/>
</dbReference>
<evidence type="ECO:0000256" key="3">
    <source>
        <dbReference type="ARBA" id="ARBA00022603"/>
    </source>
</evidence>
<evidence type="ECO:0000313" key="12">
    <source>
        <dbReference type="Proteomes" id="UP000192596"/>
    </source>
</evidence>
<dbReference type="InterPro" id="IPR007728">
    <property type="entry name" value="Pre-SET_dom"/>
</dbReference>
<keyword evidence="3" id="KW-0489">Methyltransferase</keyword>
<evidence type="ECO:0000256" key="1">
    <source>
        <dbReference type="ARBA" id="ARBA00004286"/>
    </source>
</evidence>
<dbReference type="InterPro" id="IPR050973">
    <property type="entry name" value="H3K9_Histone-Lys_N-MTase"/>
</dbReference>
<comment type="subcellular location">
    <subcellularLocation>
        <location evidence="1">Chromosome</location>
    </subcellularLocation>
</comment>
<keyword evidence="12" id="KW-1185">Reference proteome</keyword>
<dbReference type="GO" id="GO:0032259">
    <property type="term" value="P:methylation"/>
    <property type="evidence" value="ECO:0007669"/>
    <property type="project" value="UniProtKB-KW"/>
</dbReference>
<feature type="region of interest" description="Disordered" evidence="8">
    <location>
        <begin position="445"/>
        <end position="468"/>
    </location>
</feature>
<dbReference type="Pfam" id="PF05033">
    <property type="entry name" value="Pre-SET"/>
    <property type="match status" value="1"/>
</dbReference>
<feature type="domain" description="Post-SET" evidence="10">
    <location>
        <begin position="466"/>
        <end position="482"/>
    </location>
</feature>
<evidence type="ECO:0000256" key="7">
    <source>
        <dbReference type="ARBA" id="ARBA00022833"/>
    </source>
</evidence>
<dbReference type="InterPro" id="IPR003616">
    <property type="entry name" value="Post-SET_dom"/>
</dbReference>
<feature type="domain" description="SET" evidence="9">
    <location>
        <begin position="308"/>
        <end position="441"/>
    </location>
</feature>
<name>A0A1V8T0V6_9PEZI</name>
<dbReference type="EMBL" id="NAJO01000020">
    <property type="protein sequence ID" value="OQO05053.1"/>
    <property type="molecule type" value="Genomic_DNA"/>
</dbReference>
<evidence type="ECO:0000259" key="10">
    <source>
        <dbReference type="PROSITE" id="PS50868"/>
    </source>
</evidence>
<dbReference type="OrthoDB" id="308383at2759"/>
<dbReference type="InParanoid" id="A0A1V8T0V6"/>
<dbReference type="GO" id="GO:0008270">
    <property type="term" value="F:zinc ion binding"/>
    <property type="evidence" value="ECO:0007669"/>
    <property type="project" value="InterPro"/>
</dbReference>
<dbReference type="SMART" id="SM00317">
    <property type="entry name" value="SET"/>
    <property type="match status" value="1"/>
</dbReference>
<dbReference type="GO" id="GO:0005694">
    <property type="term" value="C:chromosome"/>
    <property type="evidence" value="ECO:0007669"/>
    <property type="project" value="UniProtKB-SubCell"/>
</dbReference>
<evidence type="ECO:0000256" key="4">
    <source>
        <dbReference type="ARBA" id="ARBA00022679"/>
    </source>
</evidence>
<keyword evidence="6" id="KW-0479">Metal-binding</keyword>
<dbReference type="InterPro" id="IPR001214">
    <property type="entry name" value="SET_dom"/>
</dbReference>
<evidence type="ECO:0000313" key="11">
    <source>
        <dbReference type="EMBL" id="OQO05053.1"/>
    </source>
</evidence>
<dbReference type="SUPFAM" id="SSF82199">
    <property type="entry name" value="SET domain"/>
    <property type="match status" value="1"/>
</dbReference>
<dbReference type="PROSITE" id="PS50868">
    <property type="entry name" value="POST_SET"/>
    <property type="match status" value="1"/>
</dbReference>
<dbReference type="PANTHER" id="PTHR46223">
    <property type="entry name" value="HISTONE-LYSINE N-METHYLTRANSFERASE SUV39H"/>
    <property type="match status" value="1"/>
</dbReference>
<dbReference type="Pfam" id="PF00856">
    <property type="entry name" value="SET"/>
    <property type="match status" value="1"/>
</dbReference>
<dbReference type="Gene3D" id="2.170.270.10">
    <property type="entry name" value="SET domain"/>
    <property type="match status" value="1"/>
</dbReference>
<dbReference type="PROSITE" id="PS50280">
    <property type="entry name" value="SET"/>
    <property type="match status" value="1"/>
</dbReference>
<dbReference type="GO" id="GO:0005634">
    <property type="term" value="C:nucleus"/>
    <property type="evidence" value="ECO:0007669"/>
    <property type="project" value="InterPro"/>
</dbReference>
<evidence type="ECO:0000256" key="5">
    <source>
        <dbReference type="ARBA" id="ARBA00022691"/>
    </source>
</evidence>
<gene>
    <name evidence="11" type="ORF">B0A48_08073</name>
</gene>
<proteinExistence type="predicted"/>
<sequence length="483" mass="54460">MLTKRLNRLRLIAEFLVPDLRQVSDPSLQSITSGVKRKKPGDDSAARDFTAINTTVLQLPTPSSRSASISSLDDAADLSKAKAALEDSWLSVMVYNGLLKKREGWITAYRPKKNVKVVQINAANLPTQEMLDHAALHTAPLALAIRLFRDKFLEQLLAVRDLFLENNLDTTTPSLNFRFIDSYVIGTGVESMDPGFQSHCVYPCRPNMGSHRGCESTQLCSCLDQAAVDGERLKAKDPVMYARYKAGESMDGEAIPRRFPYSISAYPKTPPTLQSFYREQRHPIYECNEHCHCEDDCKSRLVQKGRKVPLTIFKTDERGWGVKCEEDLIRGEFIDVYLGEVITNAEAERREDAAGSAQKASYLYSLDKFAGDDIGDVEPEDCYIVDGEHMGNVTRFMNHSCEPNCRQYTVSYQKHDKKIYDLAFFAYEDIPNGVELTFDYMDRDEQEEEDVAAQRAKAEADPENEGKPKCGCGATKCRGYLWI</sequence>
<dbReference type="STRING" id="1507870.A0A1V8T0V6"/>
<dbReference type="PANTHER" id="PTHR46223:SF3">
    <property type="entry name" value="HISTONE-LYSINE N-METHYLTRANSFERASE SET-23"/>
    <property type="match status" value="1"/>
</dbReference>
<comment type="caution">
    <text evidence="11">The sequence shown here is derived from an EMBL/GenBank/DDBJ whole genome shotgun (WGS) entry which is preliminary data.</text>
</comment>
<dbReference type="GO" id="GO:0042054">
    <property type="term" value="F:histone methyltransferase activity"/>
    <property type="evidence" value="ECO:0007669"/>
    <property type="project" value="InterPro"/>
</dbReference>
<evidence type="ECO:0000256" key="8">
    <source>
        <dbReference type="SAM" id="MobiDB-lite"/>
    </source>
</evidence>